<sequence>MKMHSNCAITSPKSRATHNPSDPQPTNPITTAALPTTPKPYPAVPLPSPVAEDRVVSASPSREHPPVTVASLVLSRPVTVLASVLCRSPSPRRLPPSPSAEVPPSTVQRFQLPLRLPSLSLCVVPLLLRHSATVVFLPSTIVNFPTSRITQLKASPSPPLQSISFFLPSSPLQHVYVNSQELVAAKGGFQDLDL</sequence>
<dbReference type="EMBL" id="JASCZI010121041">
    <property type="protein sequence ID" value="MED6159179.1"/>
    <property type="molecule type" value="Genomic_DNA"/>
</dbReference>
<gene>
    <name evidence="2" type="ORF">PIB30_039857</name>
</gene>
<evidence type="ECO:0000313" key="3">
    <source>
        <dbReference type="Proteomes" id="UP001341840"/>
    </source>
</evidence>
<feature type="compositionally biased region" description="Polar residues" evidence="1">
    <location>
        <begin position="7"/>
        <end position="21"/>
    </location>
</feature>
<dbReference type="Proteomes" id="UP001341840">
    <property type="component" value="Unassembled WGS sequence"/>
</dbReference>
<keyword evidence="3" id="KW-1185">Reference proteome</keyword>
<organism evidence="2 3">
    <name type="scientific">Stylosanthes scabra</name>
    <dbReference type="NCBI Taxonomy" id="79078"/>
    <lineage>
        <taxon>Eukaryota</taxon>
        <taxon>Viridiplantae</taxon>
        <taxon>Streptophyta</taxon>
        <taxon>Embryophyta</taxon>
        <taxon>Tracheophyta</taxon>
        <taxon>Spermatophyta</taxon>
        <taxon>Magnoliopsida</taxon>
        <taxon>eudicotyledons</taxon>
        <taxon>Gunneridae</taxon>
        <taxon>Pentapetalae</taxon>
        <taxon>rosids</taxon>
        <taxon>fabids</taxon>
        <taxon>Fabales</taxon>
        <taxon>Fabaceae</taxon>
        <taxon>Papilionoideae</taxon>
        <taxon>50 kb inversion clade</taxon>
        <taxon>dalbergioids sensu lato</taxon>
        <taxon>Dalbergieae</taxon>
        <taxon>Pterocarpus clade</taxon>
        <taxon>Stylosanthes</taxon>
    </lineage>
</organism>
<reference evidence="2 3" key="1">
    <citation type="journal article" date="2023" name="Plants (Basel)">
        <title>Bridging the Gap: Combining Genomics and Transcriptomics Approaches to Understand Stylosanthes scabra, an Orphan Legume from the Brazilian Caatinga.</title>
        <authorList>
            <person name="Ferreira-Neto J.R.C."/>
            <person name="da Silva M.D."/>
            <person name="Binneck E."/>
            <person name="de Melo N.F."/>
            <person name="da Silva R.H."/>
            <person name="de Melo A.L.T.M."/>
            <person name="Pandolfi V."/>
            <person name="Bustamante F.O."/>
            <person name="Brasileiro-Vidal A.C."/>
            <person name="Benko-Iseppon A.M."/>
        </authorList>
    </citation>
    <scope>NUCLEOTIDE SEQUENCE [LARGE SCALE GENOMIC DNA]</scope>
    <source>
        <tissue evidence="2">Leaves</tissue>
    </source>
</reference>
<comment type="caution">
    <text evidence="2">The sequence shown here is derived from an EMBL/GenBank/DDBJ whole genome shotgun (WGS) entry which is preliminary data.</text>
</comment>
<evidence type="ECO:0000313" key="2">
    <source>
        <dbReference type="EMBL" id="MED6159179.1"/>
    </source>
</evidence>
<feature type="compositionally biased region" description="Pro residues" evidence="1">
    <location>
        <begin position="37"/>
        <end position="48"/>
    </location>
</feature>
<protein>
    <submittedName>
        <fullName evidence="2">Uncharacterized protein</fullName>
    </submittedName>
</protein>
<accession>A0ABU6UE77</accession>
<name>A0ABU6UE77_9FABA</name>
<evidence type="ECO:0000256" key="1">
    <source>
        <dbReference type="SAM" id="MobiDB-lite"/>
    </source>
</evidence>
<feature type="region of interest" description="Disordered" evidence="1">
    <location>
        <begin position="1"/>
        <end position="63"/>
    </location>
</feature>
<proteinExistence type="predicted"/>
<feature type="compositionally biased region" description="Basic and acidic residues" evidence="1">
    <location>
        <begin position="51"/>
        <end position="63"/>
    </location>
</feature>